<keyword evidence="1" id="KW-0732">Signal</keyword>
<dbReference type="InterPro" id="IPR012464">
    <property type="entry name" value="DUF1676"/>
</dbReference>
<dbReference type="PANTHER" id="PTHR21879">
    <property type="entry name" value="FI03362P-RELATED-RELATED"/>
    <property type="match status" value="1"/>
</dbReference>
<reference evidence="2 3" key="1">
    <citation type="journal article" date="2008" name="Nature">
        <title>The genome of the model beetle and pest Tribolium castaneum.</title>
        <authorList>
            <consortium name="Tribolium Genome Sequencing Consortium"/>
            <person name="Richards S."/>
            <person name="Gibbs R.A."/>
            <person name="Weinstock G.M."/>
            <person name="Brown S.J."/>
            <person name="Denell R."/>
            <person name="Beeman R.W."/>
            <person name="Gibbs R."/>
            <person name="Beeman R.W."/>
            <person name="Brown S.J."/>
            <person name="Bucher G."/>
            <person name="Friedrich M."/>
            <person name="Grimmelikhuijzen C.J."/>
            <person name="Klingler M."/>
            <person name="Lorenzen M."/>
            <person name="Richards S."/>
            <person name="Roth S."/>
            <person name="Schroder R."/>
            <person name="Tautz D."/>
            <person name="Zdobnov E.M."/>
            <person name="Muzny D."/>
            <person name="Gibbs R.A."/>
            <person name="Weinstock G.M."/>
            <person name="Attaway T."/>
            <person name="Bell S."/>
            <person name="Buhay C.J."/>
            <person name="Chandrabose M.N."/>
            <person name="Chavez D."/>
            <person name="Clerk-Blankenburg K.P."/>
            <person name="Cree A."/>
            <person name="Dao M."/>
            <person name="Davis C."/>
            <person name="Chacko J."/>
            <person name="Dinh H."/>
            <person name="Dugan-Rocha S."/>
            <person name="Fowler G."/>
            <person name="Garner T.T."/>
            <person name="Garnes J."/>
            <person name="Gnirke A."/>
            <person name="Hawes A."/>
            <person name="Hernandez J."/>
            <person name="Hines S."/>
            <person name="Holder M."/>
            <person name="Hume J."/>
            <person name="Jhangiani S.N."/>
            <person name="Joshi V."/>
            <person name="Khan Z.M."/>
            <person name="Jackson L."/>
            <person name="Kovar C."/>
            <person name="Kowis A."/>
            <person name="Lee S."/>
            <person name="Lewis L.R."/>
            <person name="Margolis J."/>
            <person name="Morgan M."/>
            <person name="Nazareth L.V."/>
            <person name="Nguyen N."/>
            <person name="Okwuonu G."/>
            <person name="Parker D."/>
            <person name="Richards S."/>
            <person name="Ruiz S.J."/>
            <person name="Santibanez J."/>
            <person name="Savard J."/>
            <person name="Scherer S.E."/>
            <person name="Schneider B."/>
            <person name="Sodergren E."/>
            <person name="Tautz D."/>
            <person name="Vattahil S."/>
            <person name="Villasana D."/>
            <person name="White C.S."/>
            <person name="Wright R."/>
            <person name="Park Y."/>
            <person name="Beeman R.W."/>
            <person name="Lord J."/>
            <person name="Oppert B."/>
            <person name="Lorenzen M."/>
            <person name="Brown S."/>
            <person name="Wang L."/>
            <person name="Savard J."/>
            <person name="Tautz D."/>
            <person name="Richards S."/>
            <person name="Weinstock G."/>
            <person name="Gibbs R.A."/>
            <person name="Liu Y."/>
            <person name="Worley K."/>
            <person name="Weinstock G."/>
            <person name="Elsik C.G."/>
            <person name="Reese J.T."/>
            <person name="Elhaik E."/>
            <person name="Landan G."/>
            <person name="Graur D."/>
            <person name="Arensburger P."/>
            <person name="Atkinson P."/>
            <person name="Beeman R.W."/>
            <person name="Beidler J."/>
            <person name="Brown S.J."/>
            <person name="Demuth J.P."/>
            <person name="Drury D.W."/>
            <person name="Du Y.Z."/>
            <person name="Fujiwara H."/>
            <person name="Lorenzen M."/>
            <person name="Maselli V."/>
            <person name="Osanai M."/>
            <person name="Park Y."/>
            <person name="Robertson H.M."/>
            <person name="Tu Z."/>
            <person name="Wang J.J."/>
            <person name="Wang S."/>
            <person name="Richards S."/>
            <person name="Song H."/>
            <person name="Zhang L."/>
            <person name="Sodergren E."/>
            <person name="Werner D."/>
            <person name="Stanke M."/>
            <person name="Morgenstern B."/>
            <person name="Solovyev V."/>
            <person name="Kosarev P."/>
            <person name="Brown G."/>
            <person name="Chen H.C."/>
            <person name="Ermolaeva O."/>
            <person name="Hlavina W."/>
            <person name="Kapustin Y."/>
            <person name="Kiryutin B."/>
            <person name="Kitts P."/>
            <person name="Maglott D."/>
            <person name="Pruitt K."/>
            <person name="Sapojnikov V."/>
            <person name="Souvorov A."/>
            <person name="Mackey A.J."/>
            <person name="Waterhouse R.M."/>
            <person name="Wyder S."/>
            <person name="Zdobnov E.M."/>
            <person name="Zdobnov E.M."/>
            <person name="Wyder S."/>
            <person name="Kriventseva E.V."/>
            <person name="Kadowaki T."/>
            <person name="Bork P."/>
            <person name="Aranda M."/>
            <person name="Bao R."/>
            <person name="Beermann A."/>
            <person name="Berns N."/>
            <person name="Bolognesi R."/>
            <person name="Bonneton F."/>
            <person name="Bopp D."/>
            <person name="Brown S.J."/>
            <person name="Bucher G."/>
            <person name="Butts T."/>
            <person name="Chaumot A."/>
            <person name="Denell R.E."/>
            <person name="Ferrier D.E."/>
            <person name="Friedrich M."/>
            <person name="Gordon C.M."/>
            <person name="Jindra M."/>
            <person name="Klingler M."/>
            <person name="Lan Q."/>
            <person name="Lattorff H.M."/>
            <person name="Laudet V."/>
            <person name="von Levetsow C."/>
            <person name="Liu Z."/>
            <person name="Lutz R."/>
            <person name="Lynch J.A."/>
            <person name="da Fonseca R.N."/>
            <person name="Posnien N."/>
            <person name="Reuter R."/>
            <person name="Roth S."/>
            <person name="Savard J."/>
            <person name="Schinko J.B."/>
            <person name="Schmitt C."/>
            <person name="Schoppmeier M."/>
            <person name="Schroder R."/>
            <person name="Shippy T.D."/>
            <person name="Simonnet F."/>
            <person name="Marques-Souza H."/>
            <person name="Tautz D."/>
            <person name="Tomoyasu Y."/>
            <person name="Trauner J."/>
            <person name="Van der Zee M."/>
            <person name="Vervoort M."/>
            <person name="Wittkopp N."/>
            <person name="Wimmer E.A."/>
            <person name="Yang X."/>
            <person name="Jones A.K."/>
            <person name="Sattelle D.B."/>
            <person name="Ebert P.R."/>
            <person name="Nelson D."/>
            <person name="Scott J.G."/>
            <person name="Beeman R.W."/>
            <person name="Muthukrishnan S."/>
            <person name="Kramer K.J."/>
            <person name="Arakane Y."/>
            <person name="Beeman R.W."/>
            <person name="Zhu Q."/>
            <person name="Hogenkamp D."/>
            <person name="Dixit R."/>
            <person name="Oppert B."/>
            <person name="Jiang H."/>
            <person name="Zou Z."/>
            <person name="Marshall J."/>
            <person name="Elpidina E."/>
            <person name="Vinokurov K."/>
            <person name="Oppert C."/>
            <person name="Zou Z."/>
            <person name="Evans J."/>
            <person name="Lu Z."/>
            <person name="Zhao P."/>
            <person name="Sumathipala N."/>
            <person name="Altincicek B."/>
            <person name="Vilcinskas A."/>
            <person name="Williams M."/>
            <person name="Hultmark D."/>
            <person name="Hetru C."/>
            <person name="Jiang H."/>
            <person name="Grimmelikhuijzen C.J."/>
            <person name="Hauser F."/>
            <person name="Cazzamali G."/>
            <person name="Williamson M."/>
            <person name="Park Y."/>
            <person name="Li B."/>
            <person name="Tanaka Y."/>
            <person name="Predel R."/>
            <person name="Neupert S."/>
            <person name="Schachtner J."/>
            <person name="Verleyen P."/>
            <person name="Raible F."/>
            <person name="Bork P."/>
            <person name="Friedrich M."/>
            <person name="Walden K.K."/>
            <person name="Robertson H.M."/>
            <person name="Angeli S."/>
            <person name="Foret S."/>
            <person name="Bucher G."/>
            <person name="Schuetz S."/>
            <person name="Maleszka R."/>
            <person name="Wimmer E.A."/>
            <person name="Beeman R.W."/>
            <person name="Lorenzen M."/>
            <person name="Tomoyasu Y."/>
            <person name="Miller S.C."/>
            <person name="Grossmann D."/>
            <person name="Bucher G."/>
        </authorList>
    </citation>
    <scope>NUCLEOTIDE SEQUENCE [LARGE SCALE GENOMIC DNA]</scope>
    <source>
        <strain evidence="2 3">Georgia GA2</strain>
    </source>
</reference>
<dbReference type="PhylomeDB" id="D6X0U8"/>
<dbReference type="KEGG" id="tca:656041"/>
<reference evidence="2 3" key="2">
    <citation type="journal article" date="2010" name="Nucleic Acids Res.">
        <title>BeetleBase in 2010: revisions to provide comprehensive genomic information for Tribolium castaneum.</title>
        <authorList>
            <person name="Kim H.S."/>
            <person name="Murphy T."/>
            <person name="Xia J."/>
            <person name="Caragea D."/>
            <person name="Park Y."/>
            <person name="Beeman R.W."/>
            <person name="Lorenzen M.D."/>
            <person name="Butcher S."/>
            <person name="Manak J.R."/>
            <person name="Brown S.J."/>
        </authorList>
    </citation>
    <scope>GENOME REANNOTATION</scope>
    <source>
        <strain evidence="2 3">Georgia GA2</strain>
    </source>
</reference>
<feature type="signal peptide" evidence="1">
    <location>
        <begin position="1"/>
        <end position="27"/>
    </location>
</feature>
<protein>
    <submittedName>
        <fullName evidence="2">Uncharacterized protein</fullName>
    </submittedName>
</protein>
<dbReference type="OMA" id="NDNKDFM"/>
<dbReference type="Pfam" id="PF07898">
    <property type="entry name" value="DUF1676"/>
    <property type="match status" value="1"/>
</dbReference>
<dbReference type="GO" id="GO:0016020">
    <property type="term" value="C:membrane"/>
    <property type="evidence" value="ECO:0000318"/>
    <property type="project" value="GO_Central"/>
</dbReference>
<dbReference type="EMBL" id="KQ971372">
    <property type="protein sequence ID" value="EFA09546.1"/>
    <property type="molecule type" value="Genomic_DNA"/>
</dbReference>
<dbReference type="HOGENOM" id="CLU_042194_0_0_1"/>
<gene>
    <name evidence="2" type="primary">AUGUSTUS-3.0.2_11656</name>
    <name evidence="2" type="ORF">TcasGA2_TC011656</name>
</gene>
<organism evidence="2 3">
    <name type="scientific">Tribolium castaneum</name>
    <name type="common">Red flour beetle</name>
    <dbReference type="NCBI Taxonomy" id="7070"/>
    <lineage>
        <taxon>Eukaryota</taxon>
        <taxon>Metazoa</taxon>
        <taxon>Ecdysozoa</taxon>
        <taxon>Arthropoda</taxon>
        <taxon>Hexapoda</taxon>
        <taxon>Insecta</taxon>
        <taxon>Pterygota</taxon>
        <taxon>Neoptera</taxon>
        <taxon>Endopterygota</taxon>
        <taxon>Coleoptera</taxon>
        <taxon>Polyphaga</taxon>
        <taxon>Cucujiformia</taxon>
        <taxon>Tenebrionidae</taxon>
        <taxon>Tenebrionidae incertae sedis</taxon>
        <taxon>Tribolium</taxon>
    </lineage>
</organism>
<dbReference type="eggNOG" id="ENOG502QWPW">
    <property type="taxonomic scope" value="Eukaryota"/>
</dbReference>
<accession>D6X0U8</accession>
<feature type="chain" id="PRO_5003090479" evidence="1">
    <location>
        <begin position="28"/>
        <end position="418"/>
    </location>
</feature>
<dbReference type="OrthoDB" id="6334967at2759"/>
<dbReference type="AlphaFoldDB" id="D6X0U8"/>
<dbReference type="STRING" id="7070.D6X0U8"/>
<dbReference type="InParanoid" id="D6X0U8"/>
<sequence length="418" mass="46289">MDEIWRYRTGDMLKVLYVLCLVSTLRASKLNCESEIDRELKRYVDSVLSIDKYSILPGIGIERVANLSIKNEKNDETCVSSRSFGSIQEYVKKKLEEYSQTHVLSVDIPVTARFFQTAATTSDDSGGRNSFMAGFGMGFLAFALKKLLLPVFIGAQLVKSVMIAMFLPSILGGLGKVLGKGLSTFSGISGASAGINNNHGQVEDFEFKDTDPYNNDGTVQDFNAEGTDNGNLGITVVGSTTPSTANSRFGIGHNRISFQNDNYYMRKPNKKTDYKVFHKIPSSSLLLTSYDPFYSPLLSRLDAVFQQLGLGDDKSPEIEKCRERLVCMMYANPAKYAPYSNLVSAQLSRELNELRKPASDNPDILRFFRYMKAAKDGQDGEECLAHKGCSTLSTSQASPAILTTYNEINKLVQARKIN</sequence>
<proteinExistence type="predicted"/>
<evidence type="ECO:0000313" key="2">
    <source>
        <dbReference type="EMBL" id="EFA09546.1"/>
    </source>
</evidence>
<dbReference type="Proteomes" id="UP000007266">
    <property type="component" value="Linkage group 9"/>
</dbReference>
<name>D6X0U8_TRICA</name>
<evidence type="ECO:0000256" key="1">
    <source>
        <dbReference type="SAM" id="SignalP"/>
    </source>
</evidence>
<dbReference type="PANTHER" id="PTHR21879:SF25">
    <property type="entry name" value="OSIRIS 24"/>
    <property type="match status" value="1"/>
</dbReference>
<keyword evidence="3" id="KW-1185">Reference proteome</keyword>
<evidence type="ECO:0000313" key="3">
    <source>
        <dbReference type="Proteomes" id="UP000007266"/>
    </source>
</evidence>